<dbReference type="Pfam" id="PF00561">
    <property type="entry name" value="Abhydrolase_1"/>
    <property type="match status" value="1"/>
</dbReference>
<keyword evidence="1" id="KW-0472">Membrane</keyword>
<dbReference type="AlphaFoldDB" id="A0A1A5YRI9"/>
<accession>A0A1A5YRI9</accession>
<dbReference type="Proteomes" id="UP000092024">
    <property type="component" value="Unassembled WGS sequence"/>
</dbReference>
<keyword evidence="1" id="KW-1133">Transmembrane helix</keyword>
<name>A0A1A5YRI9_9BACL</name>
<keyword evidence="1" id="KW-0812">Transmembrane</keyword>
<evidence type="ECO:0000313" key="4">
    <source>
        <dbReference type="Proteomes" id="UP000092024"/>
    </source>
</evidence>
<dbReference type="InterPro" id="IPR050266">
    <property type="entry name" value="AB_hydrolase_sf"/>
</dbReference>
<organism evidence="3 4">
    <name type="scientific">Paenibacillus oryzae</name>
    <dbReference type="NCBI Taxonomy" id="1844972"/>
    <lineage>
        <taxon>Bacteria</taxon>
        <taxon>Bacillati</taxon>
        <taxon>Bacillota</taxon>
        <taxon>Bacilli</taxon>
        <taxon>Bacillales</taxon>
        <taxon>Paenibacillaceae</taxon>
        <taxon>Paenibacillus</taxon>
    </lineage>
</organism>
<evidence type="ECO:0000313" key="3">
    <source>
        <dbReference type="EMBL" id="OBR68236.1"/>
    </source>
</evidence>
<dbReference type="SUPFAM" id="SSF53474">
    <property type="entry name" value="alpha/beta-Hydrolases"/>
    <property type="match status" value="1"/>
</dbReference>
<protein>
    <submittedName>
        <fullName evidence="3">Alpha/beta hydrolase</fullName>
    </submittedName>
</protein>
<dbReference type="PANTHER" id="PTHR43798:SF33">
    <property type="entry name" value="HYDROLASE, PUTATIVE (AFU_ORTHOLOGUE AFUA_2G14860)-RELATED"/>
    <property type="match status" value="1"/>
</dbReference>
<evidence type="ECO:0000256" key="1">
    <source>
        <dbReference type="SAM" id="Phobius"/>
    </source>
</evidence>
<evidence type="ECO:0000259" key="2">
    <source>
        <dbReference type="Pfam" id="PF00561"/>
    </source>
</evidence>
<dbReference type="EMBL" id="LYPA01000028">
    <property type="protein sequence ID" value="OBR68236.1"/>
    <property type="molecule type" value="Genomic_DNA"/>
</dbReference>
<keyword evidence="3" id="KW-0378">Hydrolase</keyword>
<dbReference type="STRING" id="1844972.A7K91_10505"/>
<dbReference type="InterPro" id="IPR029058">
    <property type="entry name" value="AB_hydrolase_fold"/>
</dbReference>
<feature type="transmembrane region" description="Helical" evidence="1">
    <location>
        <begin position="21"/>
        <end position="44"/>
    </location>
</feature>
<proteinExistence type="predicted"/>
<dbReference type="PANTHER" id="PTHR43798">
    <property type="entry name" value="MONOACYLGLYCEROL LIPASE"/>
    <property type="match status" value="1"/>
</dbReference>
<dbReference type="Gene3D" id="3.40.50.1820">
    <property type="entry name" value="alpha/beta hydrolase"/>
    <property type="match status" value="1"/>
</dbReference>
<reference evidence="3 4" key="1">
    <citation type="submission" date="2016-05" db="EMBL/GenBank/DDBJ databases">
        <title>Paenibacillus oryzae. sp. nov., isolated from the rice root.</title>
        <authorList>
            <person name="Zhang J."/>
            <person name="Zhang X."/>
        </authorList>
    </citation>
    <scope>NUCLEOTIDE SEQUENCE [LARGE SCALE GENOMIC DNA]</scope>
    <source>
        <strain evidence="3 4">1DrF-4</strain>
    </source>
</reference>
<feature type="domain" description="AB hydrolase-1" evidence="2">
    <location>
        <begin position="81"/>
        <end position="194"/>
    </location>
</feature>
<sequence length="328" mass="36468">MTESLGYKQKPQKSKGRRIGLLLAKLIGGFIVVLALFFLTVYLVNVFGNKSDLKKIEAYGQQIEVDGKKMNVLIQGSGEETIVLLPGYGTAAPALDFEMLIKELSPNYTVVAVEPFGYGLSDKTDKERTSKNIASEIHEAVGQLNLDRYILMGHSISGIYALQYINDYPDEVTAFVGIDTSVPTQPGTDELMPFESLDLLTKSGFYRLLKSIGPDPYAGLSFDEHTVKQMKLLANVNENNATMLNEIQHSASNFRDARQLSFPAELPLLLFVVAHDQEVEGWIELHEEQIAGSSHGEMVALDGTHYLHHTKSKEIAQKLKDFMDQVQK</sequence>
<dbReference type="GO" id="GO:0016020">
    <property type="term" value="C:membrane"/>
    <property type="evidence" value="ECO:0007669"/>
    <property type="project" value="TreeGrafter"/>
</dbReference>
<keyword evidence="4" id="KW-1185">Reference proteome</keyword>
<dbReference type="GO" id="GO:0016787">
    <property type="term" value="F:hydrolase activity"/>
    <property type="evidence" value="ECO:0007669"/>
    <property type="project" value="UniProtKB-KW"/>
</dbReference>
<dbReference type="InterPro" id="IPR000073">
    <property type="entry name" value="AB_hydrolase_1"/>
</dbReference>
<comment type="caution">
    <text evidence="3">The sequence shown here is derived from an EMBL/GenBank/DDBJ whole genome shotgun (WGS) entry which is preliminary data.</text>
</comment>
<gene>
    <name evidence="3" type="ORF">A7K91_10505</name>
</gene>